<proteinExistence type="predicted"/>
<dbReference type="OrthoDB" id="3924760at2759"/>
<dbReference type="Proteomes" id="UP000809789">
    <property type="component" value="Unassembled WGS sequence"/>
</dbReference>
<keyword evidence="3" id="KW-1185">Reference proteome</keyword>
<dbReference type="EMBL" id="JAESVG020000008">
    <property type="protein sequence ID" value="KAG8625368.1"/>
    <property type="molecule type" value="Genomic_DNA"/>
</dbReference>
<reference evidence="2" key="1">
    <citation type="submission" date="2021-07" db="EMBL/GenBank/DDBJ databases">
        <title>Elsinoe batatas strain:CRI-CJ2 Genome sequencing and assembly.</title>
        <authorList>
            <person name="Huang L."/>
        </authorList>
    </citation>
    <scope>NUCLEOTIDE SEQUENCE</scope>
    <source>
        <strain evidence="2">CRI-CJ2</strain>
    </source>
</reference>
<protein>
    <submittedName>
        <fullName evidence="2">Uncharacterized protein</fullName>
    </submittedName>
</protein>
<evidence type="ECO:0000313" key="3">
    <source>
        <dbReference type="Proteomes" id="UP000809789"/>
    </source>
</evidence>
<dbReference type="Gene3D" id="3.30.450.30">
    <property type="entry name" value="Dynein light chain 2a, cytoplasmic"/>
    <property type="match status" value="1"/>
</dbReference>
<feature type="compositionally biased region" description="Polar residues" evidence="1">
    <location>
        <begin position="139"/>
        <end position="154"/>
    </location>
</feature>
<dbReference type="AlphaFoldDB" id="A0A8K0KZC9"/>
<feature type="region of interest" description="Disordered" evidence="1">
    <location>
        <begin position="112"/>
        <end position="176"/>
    </location>
</feature>
<gene>
    <name evidence="2" type="ORF">KVT40_007119</name>
</gene>
<name>A0A8K0KZC9_9PEZI</name>
<organism evidence="2 3">
    <name type="scientific">Elsinoe batatas</name>
    <dbReference type="NCBI Taxonomy" id="2601811"/>
    <lineage>
        <taxon>Eukaryota</taxon>
        <taxon>Fungi</taxon>
        <taxon>Dikarya</taxon>
        <taxon>Ascomycota</taxon>
        <taxon>Pezizomycotina</taxon>
        <taxon>Dothideomycetes</taxon>
        <taxon>Dothideomycetidae</taxon>
        <taxon>Myriangiales</taxon>
        <taxon>Elsinoaceae</taxon>
        <taxon>Elsinoe</taxon>
    </lineage>
</organism>
<accession>A0A8K0KZC9</accession>
<sequence length="216" mass="24465">MIRVKAFTKLLSDNADGKLVRRWFMTTPNGSLLAYTSPTDIQELRDQVALISVTWKERLDLREDDMNDEDHHEPNEPNEPTMHTMTMEFENRNIVVRLLQPNLLLVLEGGVPPRKPRQVQVTTEGPRDQRYPPHAVSAMSKSVENGSTVPNGSVTAIEPPGSPSGHSEASTTLSVRRSKNVLDVHRRKLDAMTTIIRSELRKIHFEMPSDPEGRHF</sequence>
<comment type="caution">
    <text evidence="2">The sequence shown here is derived from an EMBL/GenBank/DDBJ whole genome shotgun (WGS) entry which is preliminary data.</text>
</comment>
<feature type="compositionally biased region" description="Polar residues" evidence="1">
    <location>
        <begin position="164"/>
        <end position="175"/>
    </location>
</feature>
<evidence type="ECO:0000313" key="2">
    <source>
        <dbReference type="EMBL" id="KAG8625368.1"/>
    </source>
</evidence>
<evidence type="ECO:0000256" key="1">
    <source>
        <dbReference type="SAM" id="MobiDB-lite"/>
    </source>
</evidence>